<evidence type="ECO:0000313" key="3">
    <source>
        <dbReference type="Proteomes" id="UP000663801"/>
    </source>
</evidence>
<sequence length="319" mass="32424">MSGTEELLVAGVDVGGTNIEVGLVGDGHEVRARGKVATPDGGPEEVLTAIADLVRSMGAEPAAVGVGIPGVVHDGRVLTVPNLENWHEHVAVDSELADRLGVPVALGNDADVGLLGEWLDGAAKGATNALGVWMGTGIGGGLILDGRPYHGARGAAGELGHVIIRADGALCSCGRRGCVEAYAGRRSMARIASALVEAGRSTSLFDIQQDEGKPRLTSKVWARALDEGDEMAHELIDAAVAGIGLAVGSCLNLLDLELVVIGGGLAEKLGQPLADRIGSATRPWVLQPHPDLQFVVSTLGDDAGVVGAAALARASVIGH</sequence>
<dbReference type="AlphaFoldDB" id="A0A938YKV8"/>
<dbReference type="Pfam" id="PF00480">
    <property type="entry name" value="ROK"/>
    <property type="match status" value="1"/>
</dbReference>
<comment type="caution">
    <text evidence="2">The sequence shown here is derived from an EMBL/GenBank/DDBJ whole genome shotgun (WGS) entry which is preliminary data.</text>
</comment>
<dbReference type="PANTHER" id="PTHR18964">
    <property type="entry name" value="ROK (REPRESSOR, ORF, KINASE) FAMILY"/>
    <property type="match status" value="1"/>
</dbReference>
<dbReference type="SUPFAM" id="SSF53067">
    <property type="entry name" value="Actin-like ATPase domain"/>
    <property type="match status" value="1"/>
</dbReference>
<proteinExistence type="inferred from homology"/>
<evidence type="ECO:0000256" key="1">
    <source>
        <dbReference type="ARBA" id="ARBA00006479"/>
    </source>
</evidence>
<dbReference type="InterPro" id="IPR049874">
    <property type="entry name" value="ROK_cs"/>
</dbReference>
<evidence type="ECO:0000313" key="2">
    <source>
        <dbReference type="EMBL" id="MBM9475144.1"/>
    </source>
</evidence>
<dbReference type="PROSITE" id="PS01125">
    <property type="entry name" value="ROK"/>
    <property type="match status" value="1"/>
</dbReference>
<gene>
    <name evidence="2" type="ORF">JL107_01670</name>
</gene>
<dbReference type="Gene3D" id="3.30.420.40">
    <property type="match status" value="2"/>
</dbReference>
<accession>A0A938YKV8</accession>
<keyword evidence="3" id="KW-1185">Reference proteome</keyword>
<protein>
    <submittedName>
        <fullName evidence="2">ROK family protein</fullName>
    </submittedName>
</protein>
<organism evidence="2 3">
    <name type="scientific">Nakamurella flavida</name>
    <dbReference type="NCBI Taxonomy" id="363630"/>
    <lineage>
        <taxon>Bacteria</taxon>
        <taxon>Bacillati</taxon>
        <taxon>Actinomycetota</taxon>
        <taxon>Actinomycetes</taxon>
        <taxon>Nakamurellales</taxon>
        <taxon>Nakamurellaceae</taxon>
        <taxon>Nakamurella</taxon>
    </lineage>
</organism>
<dbReference type="Proteomes" id="UP000663801">
    <property type="component" value="Unassembled WGS sequence"/>
</dbReference>
<dbReference type="EMBL" id="JAERWL010000002">
    <property type="protein sequence ID" value="MBM9475144.1"/>
    <property type="molecule type" value="Genomic_DNA"/>
</dbReference>
<comment type="similarity">
    <text evidence="1">Belongs to the ROK (NagC/XylR) family.</text>
</comment>
<dbReference type="RefSeq" id="WP_205255289.1">
    <property type="nucleotide sequence ID" value="NZ_BAAAPV010000001.1"/>
</dbReference>
<dbReference type="InterPro" id="IPR043129">
    <property type="entry name" value="ATPase_NBD"/>
</dbReference>
<dbReference type="PANTHER" id="PTHR18964:SF149">
    <property type="entry name" value="BIFUNCTIONAL UDP-N-ACETYLGLUCOSAMINE 2-EPIMERASE_N-ACETYLMANNOSAMINE KINASE"/>
    <property type="match status" value="1"/>
</dbReference>
<name>A0A938YKV8_9ACTN</name>
<reference evidence="2" key="1">
    <citation type="submission" date="2021-01" db="EMBL/GenBank/DDBJ databases">
        <title>KCTC 19127 draft genome.</title>
        <authorList>
            <person name="An D."/>
        </authorList>
    </citation>
    <scope>NUCLEOTIDE SEQUENCE</scope>
    <source>
        <strain evidence="2">KCTC 19127</strain>
    </source>
</reference>
<dbReference type="InterPro" id="IPR000600">
    <property type="entry name" value="ROK"/>
</dbReference>